<evidence type="ECO:0000256" key="6">
    <source>
        <dbReference type="ARBA" id="ARBA00023136"/>
    </source>
</evidence>
<dbReference type="AlphaFoldDB" id="A0A6J5ZCI1"/>
<feature type="transmembrane region" description="Helical" evidence="7">
    <location>
        <begin position="174"/>
        <end position="194"/>
    </location>
</feature>
<dbReference type="InterPro" id="IPR003439">
    <property type="entry name" value="ABC_transporter-like_ATP-bd"/>
</dbReference>
<keyword evidence="4" id="KW-0067">ATP-binding</keyword>
<sequence>MSTAASQPTASDRRGALARAARLVSPRRGELVLSIVLGAGAILAAVSLLAVAGVLISKAALRPEILTLTIFTVGVRALAIARALLRYGERLVSHDFAFRVLADLRVKFFQRLVPLVPEGLRGVRSGDVLSRFVGDVDTLQDLYLRALGPPLIALLAVAVLAAATAIVLPAGAVVLVASMLVAGLALPAAAAAAARRSGRREAPARAELSAELVEIASGAAELAVYGRETQWAERVENADRALAATERPGAWISGITTGAGVAIGGAAMVCVAAVGVQATADGRLDGVLLAGIVFLTIGAFEAVVGLPDAAQRLSACAESASRLETVTEAPIPVNDPAVPEPVPSGGPLSFDGVSVVFEGRSQAALSGITLSLGRGRRIALVGPSGAGKSTLASCAVRFLDPTDGRVSYGGVDLRELGQDALRRKVRLVSQDAYLFTTSIAENVRLASPGADDEQIVAALARAGLGPWIASLPEGIDTLVGEEGTEVSGGQRGRIALARGFIAPAEVLILDEPTANLDAAGARELLQAIGSERSDSRAMLVITHTVEGLEEFDEIIVLEGGVAVERGSWTELIAANGALARLSAAA</sequence>
<dbReference type="GO" id="GO:0034775">
    <property type="term" value="P:glutathione transmembrane transport"/>
    <property type="evidence" value="ECO:0007669"/>
    <property type="project" value="InterPro"/>
</dbReference>
<name>A0A6J5ZCI1_9ZZZZ</name>
<evidence type="ECO:0000256" key="4">
    <source>
        <dbReference type="ARBA" id="ARBA00022840"/>
    </source>
</evidence>
<dbReference type="GO" id="GO:0016020">
    <property type="term" value="C:membrane"/>
    <property type="evidence" value="ECO:0007669"/>
    <property type="project" value="UniProtKB-SubCell"/>
</dbReference>
<feature type="domain" description="ABC transporter" evidence="8">
    <location>
        <begin position="348"/>
        <end position="584"/>
    </location>
</feature>
<evidence type="ECO:0000259" key="9">
    <source>
        <dbReference type="PROSITE" id="PS50929"/>
    </source>
</evidence>
<dbReference type="SUPFAM" id="SSF52540">
    <property type="entry name" value="P-loop containing nucleoside triphosphate hydrolases"/>
    <property type="match status" value="1"/>
</dbReference>
<dbReference type="Gene3D" id="1.20.1560.10">
    <property type="entry name" value="ABC transporter type 1, transmembrane domain"/>
    <property type="match status" value="1"/>
</dbReference>
<dbReference type="SUPFAM" id="SSF90123">
    <property type="entry name" value="ABC transporter transmembrane region"/>
    <property type="match status" value="1"/>
</dbReference>
<feature type="transmembrane region" description="Helical" evidence="7">
    <location>
        <begin position="151"/>
        <end position="168"/>
    </location>
</feature>
<evidence type="ECO:0000256" key="1">
    <source>
        <dbReference type="ARBA" id="ARBA00004141"/>
    </source>
</evidence>
<evidence type="ECO:0000256" key="3">
    <source>
        <dbReference type="ARBA" id="ARBA00022741"/>
    </source>
</evidence>
<evidence type="ECO:0000313" key="10">
    <source>
        <dbReference type="EMBL" id="CAB4337253.1"/>
    </source>
</evidence>
<keyword evidence="3" id="KW-0547">Nucleotide-binding</keyword>
<feature type="transmembrane region" description="Helical" evidence="7">
    <location>
        <begin position="31"/>
        <end position="53"/>
    </location>
</feature>
<evidence type="ECO:0000256" key="5">
    <source>
        <dbReference type="ARBA" id="ARBA00022989"/>
    </source>
</evidence>
<dbReference type="PROSITE" id="PS50929">
    <property type="entry name" value="ABC_TM1F"/>
    <property type="match status" value="1"/>
</dbReference>
<dbReference type="GO" id="GO:0045454">
    <property type="term" value="P:cell redox homeostasis"/>
    <property type="evidence" value="ECO:0007669"/>
    <property type="project" value="InterPro"/>
</dbReference>
<feature type="transmembrane region" description="Helical" evidence="7">
    <location>
        <begin position="65"/>
        <end position="85"/>
    </location>
</feature>
<evidence type="ECO:0000259" key="8">
    <source>
        <dbReference type="PROSITE" id="PS50893"/>
    </source>
</evidence>
<reference evidence="10" key="1">
    <citation type="submission" date="2020-05" db="EMBL/GenBank/DDBJ databases">
        <authorList>
            <person name="Chiriac C."/>
            <person name="Salcher M."/>
            <person name="Ghai R."/>
            <person name="Kavagutti S V."/>
        </authorList>
    </citation>
    <scope>NUCLEOTIDE SEQUENCE</scope>
</reference>
<keyword evidence="6 7" id="KW-0472">Membrane</keyword>
<dbReference type="EMBL" id="CAESAN010000014">
    <property type="protein sequence ID" value="CAB4337253.1"/>
    <property type="molecule type" value="Genomic_DNA"/>
</dbReference>
<gene>
    <name evidence="10" type="ORF">UFOPK3547_00275</name>
</gene>
<comment type="subcellular location">
    <subcellularLocation>
        <location evidence="1">Membrane</location>
        <topology evidence="1">Multi-pass membrane protein</topology>
    </subcellularLocation>
</comment>
<dbReference type="InterPro" id="IPR011527">
    <property type="entry name" value="ABC1_TM_dom"/>
</dbReference>
<proteinExistence type="predicted"/>
<dbReference type="InterPro" id="IPR039421">
    <property type="entry name" value="Type_1_exporter"/>
</dbReference>
<dbReference type="SMART" id="SM00382">
    <property type="entry name" value="AAA"/>
    <property type="match status" value="1"/>
</dbReference>
<dbReference type="Gene3D" id="3.40.50.300">
    <property type="entry name" value="P-loop containing nucleotide triphosphate hydrolases"/>
    <property type="match status" value="1"/>
</dbReference>
<dbReference type="NCBIfam" id="TIGR02868">
    <property type="entry name" value="CydC"/>
    <property type="match status" value="1"/>
</dbReference>
<dbReference type="PANTHER" id="PTHR43394">
    <property type="entry name" value="ATP-DEPENDENT PERMEASE MDL1, MITOCHONDRIAL"/>
    <property type="match status" value="1"/>
</dbReference>
<keyword evidence="2 7" id="KW-0812">Transmembrane</keyword>
<dbReference type="GO" id="GO:0015421">
    <property type="term" value="F:ABC-type oligopeptide transporter activity"/>
    <property type="evidence" value="ECO:0007669"/>
    <property type="project" value="TreeGrafter"/>
</dbReference>
<feature type="transmembrane region" description="Helical" evidence="7">
    <location>
        <begin position="286"/>
        <end position="304"/>
    </location>
</feature>
<feature type="transmembrane region" description="Helical" evidence="7">
    <location>
        <begin position="250"/>
        <end position="274"/>
    </location>
</feature>
<feature type="domain" description="ABC transmembrane type-1" evidence="9">
    <location>
        <begin position="32"/>
        <end position="315"/>
    </location>
</feature>
<accession>A0A6J5ZCI1</accession>
<dbReference type="GO" id="GO:0005524">
    <property type="term" value="F:ATP binding"/>
    <property type="evidence" value="ECO:0007669"/>
    <property type="project" value="UniProtKB-KW"/>
</dbReference>
<protein>
    <submittedName>
        <fullName evidence="10">Unannotated protein</fullName>
    </submittedName>
</protein>
<dbReference type="InterPro" id="IPR003593">
    <property type="entry name" value="AAA+_ATPase"/>
</dbReference>
<dbReference type="PROSITE" id="PS50893">
    <property type="entry name" value="ABC_TRANSPORTER_2"/>
    <property type="match status" value="1"/>
</dbReference>
<evidence type="ECO:0000256" key="2">
    <source>
        <dbReference type="ARBA" id="ARBA00022692"/>
    </source>
</evidence>
<evidence type="ECO:0000256" key="7">
    <source>
        <dbReference type="SAM" id="Phobius"/>
    </source>
</evidence>
<dbReference type="Pfam" id="PF00664">
    <property type="entry name" value="ABC_membrane"/>
    <property type="match status" value="1"/>
</dbReference>
<dbReference type="PANTHER" id="PTHR43394:SF1">
    <property type="entry name" value="ATP-BINDING CASSETTE SUB-FAMILY B MEMBER 10, MITOCHONDRIAL"/>
    <property type="match status" value="1"/>
</dbReference>
<dbReference type="InterPro" id="IPR036640">
    <property type="entry name" value="ABC1_TM_sf"/>
</dbReference>
<dbReference type="InterPro" id="IPR027417">
    <property type="entry name" value="P-loop_NTPase"/>
</dbReference>
<dbReference type="GO" id="GO:0016887">
    <property type="term" value="F:ATP hydrolysis activity"/>
    <property type="evidence" value="ECO:0007669"/>
    <property type="project" value="InterPro"/>
</dbReference>
<keyword evidence="5 7" id="KW-1133">Transmembrane helix</keyword>
<organism evidence="10">
    <name type="scientific">freshwater metagenome</name>
    <dbReference type="NCBI Taxonomy" id="449393"/>
    <lineage>
        <taxon>unclassified sequences</taxon>
        <taxon>metagenomes</taxon>
        <taxon>ecological metagenomes</taxon>
    </lineage>
</organism>
<dbReference type="Pfam" id="PF00005">
    <property type="entry name" value="ABC_tran"/>
    <property type="match status" value="1"/>
</dbReference>
<dbReference type="InterPro" id="IPR014223">
    <property type="entry name" value="ABC_CydC/D"/>
</dbReference>